<dbReference type="GO" id="GO:0016491">
    <property type="term" value="F:oxidoreductase activity"/>
    <property type="evidence" value="ECO:0007669"/>
    <property type="project" value="InterPro"/>
</dbReference>
<dbReference type="EMBL" id="VLLC01000044">
    <property type="protein sequence ID" value="TWI63966.1"/>
    <property type="molecule type" value="Genomic_DNA"/>
</dbReference>
<dbReference type="InterPro" id="IPR011767">
    <property type="entry name" value="GLR_AS"/>
</dbReference>
<dbReference type="InterPro" id="IPR036249">
    <property type="entry name" value="Thioredoxin-like_sf"/>
</dbReference>
<evidence type="ECO:0000313" key="2">
    <source>
        <dbReference type="EMBL" id="TWI63966.1"/>
    </source>
</evidence>
<dbReference type="RefSeq" id="WP_144686663.1">
    <property type="nucleotide sequence ID" value="NZ_VLLC01000044.1"/>
</dbReference>
<dbReference type="AlphaFoldDB" id="A0A562R6E8"/>
<sequence length="199" mass="22122">MAGLRIFSDFACPYCYLAKAMVEKTGKNLSFSTLWVPMELHPEIPSEGIALKDFYPGLDTAAFTRKINLKAAPFGIRFCETKRMVNSGRAIRAAEFARDADCFDSFHTAIFEALFTKNENIGDPAILRKIAAEQGLDPDAMDQAIDSHVYESRLRTAAIETAERNIRITPTFVVPGHPPFAGLPSEEKMLFILKQAAML</sequence>
<proteinExistence type="predicted"/>
<name>A0A562R6E8_9BACT</name>
<keyword evidence="2" id="KW-0413">Isomerase</keyword>
<comment type="caution">
    <text evidence="2">The sequence shown here is derived from an EMBL/GenBank/DDBJ whole genome shotgun (WGS) entry which is preliminary data.</text>
</comment>
<dbReference type="Proteomes" id="UP000318307">
    <property type="component" value="Unassembled WGS sequence"/>
</dbReference>
<dbReference type="OrthoDB" id="9799122at2"/>
<feature type="domain" description="DSBA-like thioredoxin" evidence="1">
    <location>
        <begin position="5"/>
        <end position="185"/>
    </location>
</feature>
<organism evidence="2 3">
    <name type="scientific">Desulfobotulus alkaliphilus</name>
    <dbReference type="NCBI Taxonomy" id="622671"/>
    <lineage>
        <taxon>Bacteria</taxon>
        <taxon>Pseudomonadati</taxon>
        <taxon>Thermodesulfobacteriota</taxon>
        <taxon>Desulfobacteria</taxon>
        <taxon>Desulfobacterales</taxon>
        <taxon>Desulfobacteraceae</taxon>
        <taxon>Desulfobotulus</taxon>
    </lineage>
</organism>
<protein>
    <submittedName>
        <fullName evidence="2">Putative DsbA family dithiol-disulfide isomerase</fullName>
    </submittedName>
</protein>
<dbReference type="PANTHER" id="PTHR13887:SF41">
    <property type="entry name" value="THIOREDOXIN SUPERFAMILY PROTEIN"/>
    <property type="match status" value="1"/>
</dbReference>
<dbReference type="Pfam" id="PF01323">
    <property type="entry name" value="DSBA"/>
    <property type="match status" value="1"/>
</dbReference>
<dbReference type="GO" id="GO:0016853">
    <property type="term" value="F:isomerase activity"/>
    <property type="evidence" value="ECO:0007669"/>
    <property type="project" value="UniProtKB-KW"/>
</dbReference>
<reference evidence="2 3" key="1">
    <citation type="submission" date="2019-07" db="EMBL/GenBank/DDBJ databases">
        <title>Genome sequencing of 100 strains of the haloalkaliphilic chemolithoautotrophic sulfur-oxidizing bacterium Thioalkalivibrio.</title>
        <authorList>
            <person name="Muyzer G."/>
        </authorList>
    </citation>
    <scope>NUCLEOTIDE SEQUENCE [LARGE SCALE GENOMIC DNA]</scope>
    <source>
        <strain evidence="2 3">ASO4-4</strain>
    </source>
</reference>
<evidence type="ECO:0000259" key="1">
    <source>
        <dbReference type="Pfam" id="PF01323"/>
    </source>
</evidence>
<dbReference type="InterPro" id="IPR001853">
    <property type="entry name" value="DSBA-like_thioredoxin_dom"/>
</dbReference>
<accession>A0A562R6E8</accession>
<keyword evidence="3" id="KW-1185">Reference proteome</keyword>
<dbReference type="SUPFAM" id="SSF52833">
    <property type="entry name" value="Thioredoxin-like"/>
    <property type="match status" value="1"/>
</dbReference>
<dbReference type="PROSITE" id="PS00195">
    <property type="entry name" value="GLUTAREDOXIN_1"/>
    <property type="match status" value="1"/>
</dbReference>
<dbReference type="Gene3D" id="3.40.30.10">
    <property type="entry name" value="Glutaredoxin"/>
    <property type="match status" value="1"/>
</dbReference>
<dbReference type="PANTHER" id="PTHR13887">
    <property type="entry name" value="GLUTATHIONE S-TRANSFERASE KAPPA"/>
    <property type="match status" value="1"/>
</dbReference>
<gene>
    <name evidence="2" type="ORF">LZ24_03184</name>
</gene>
<evidence type="ECO:0000313" key="3">
    <source>
        <dbReference type="Proteomes" id="UP000318307"/>
    </source>
</evidence>